<keyword evidence="2" id="KW-1185">Reference proteome</keyword>
<gene>
    <name evidence="1" type="ORF">OE647_05515</name>
</gene>
<proteinExistence type="predicted"/>
<evidence type="ECO:0000313" key="1">
    <source>
        <dbReference type="EMBL" id="MCV2864198.1"/>
    </source>
</evidence>
<organism evidence="1 2">
    <name type="scientific">Albidovulum sediminicola</name>
    <dbReference type="NCBI Taxonomy" id="2984331"/>
    <lineage>
        <taxon>Bacteria</taxon>
        <taxon>Pseudomonadati</taxon>
        <taxon>Pseudomonadota</taxon>
        <taxon>Alphaproteobacteria</taxon>
        <taxon>Rhodobacterales</taxon>
        <taxon>Paracoccaceae</taxon>
        <taxon>Albidovulum</taxon>
    </lineage>
</organism>
<accession>A0ABT2YZB2</accession>
<dbReference type="RefSeq" id="WP_263720690.1">
    <property type="nucleotide sequence ID" value="NZ_JAOWLA010000004.1"/>
</dbReference>
<dbReference type="Proteomes" id="UP001652503">
    <property type="component" value="Unassembled WGS sequence"/>
</dbReference>
<evidence type="ECO:0000313" key="2">
    <source>
        <dbReference type="Proteomes" id="UP001652503"/>
    </source>
</evidence>
<reference evidence="1 2" key="1">
    <citation type="submission" date="2022-10" db="EMBL/GenBank/DDBJ databases">
        <title>Defluviimonas sp. nov., isolated from ocean surface water.</title>
        <authorList>
            <person name="He W."/>
            <person name="Wang L."/>
            <person name="Zhang D.-F."/>
        </authorList>
    </citation>
    <scope>NUCLEOTIDE SEQUENCE [LARGE SCALE GENOMIC DNA]</scope>
    <source>
        <strain evidence="1 2">WL0075</strain>
    </source>
</reference>
<protein>
    <submittedName>
        <fullName evidence="1">Uncharacterized protein</fullName>
    </submittedName>
</protein>
<sequence length="52" mass="6009">MQKTQMTKTYGNGFDHMANKQAQRDFIAWWNDRSHFPFAAAAEPKQDFAMAA</sequence>
<dbReference type="EMBL" id="JAOWLA010000004">
    <property type="protein sequence ID" value="MCV2864198.1"/>
    <property type="molecule type" value="Genomic_DNA"/>
</dbReference>
<name>A0ABT2YZB2_9RHOB</name>
<comment type="caution">
    <text evidence="1">The sequence shown here is derived from an EMBL/GenBank/DDBJ whole genome shotgun (WGS) entry which is preliminary data.</text>
</comment>